<evidence type="ECO:0000259" key="2">
    <source>
        <dbReference type="SMART" id="SM00507"/>
    </source>
</evidence>
<dbReference type="CDD" id="cd00085">
    <property type="entry name" value="HNHc"/>
    <property type="match status" value="1"/>
</dbReference>
<evidence type="ECO:0000313" key="4">
    <source>
        <dbReference type="Proteomes" id="UP000502498"/>
    </source>
</evidence>
<evidence type="ECO:0000313" key="3">
    <source>
        <dbReference type="EMBL" id="QKJ20192.1"/>
    </source>
</evidence>
<sequence>MSETATTPAEVAAARLAPVVAEVVDIRRQIASLQAREARALARAGEIAEEWADAEPARSDAEVARRSVAAEIAAALRVSDRTVQRQVDEAERMVGRFPETVASLEAGRISLVHARIIVEAGDRIERPELVAEYEYSVLPYAEAESASRLRPVAQRRAQWFLDETIRERHAAASRTSCVQVHDLDDGMADLHVTGPAVIIHGIHDRLTRMARDVADADAQAIRDARAALAAAERDECADGAAASATGAATNRAGDFLSAAGDPASAPNDSASAASDPASAPGDSATSADQARAHLHNLVTARRSLDAIRTDLVADLLLASDPVAHIGTAETGLGAIRATVQVTVPVLTLIDSPVDDPFDAVTLAGHGPIDPDTARELARTAPGWDRILTHPISGAVLAVDRYQPSSEMRRALAVRDQHCRFPGCRQSTARSDLDHTIDWQNGGKTAVSNLGHLCRRHHTLKHHTPWTVTQKTAGVLEWTSPGGRLYPDHPASGVHFATDAEFDPAPF</sequence>
<dbReference type="Proteomes" id="UP000502498">
    <property type="component" value="Chromosome"/>
</dbReference>
<organism evidence="3 4">
    <name type="scientific">Microbacterium hominis</name>
    <dbReference type="NCBI Taxonomy" id="162426"/>
    <lineage>
        <taxon>Bacteria</taxon>
        <taxon>Bacillati</taxon>
        <taxon>Actinomycetota</taxon>
        <taxon>Actinomycetes</taxon>
        <taxon>Micrococcales</taxon>
        <taxon>Microbacteriaceae</taxon>
        <taxon>Microbacterium</taxon>
    </lineage>
</organism>
<dbReference type="EMBL" id="CP054038">
    <property type="protein sequence ID" value="QKJ20192.1"/>
    <property type="molecule type" value="Genomic_DNA"/>
</dbReference>
<proteinExistence type="predicted"/>
<evidence type="ECO:0000256" key="1">
    <source>
        <dbReference type="SAM" id="MobiDB-lite"/>
    </source>
</evidence>
<name>A0A7D4Q273_9MICO</name>
<feature type="domain" description="HNH nuclease" evidence="2">
    <location>
        <begin position="406"/>
        <end position="458"/>
    </location>
</feature>
<dbReference type="AlphaFoldDB" id="A0A7D4Q273"/>
<reference evidence="3 4" key="1">
    <citation type="submission" date="2020-05" db="EMBL/GenBank/DDBJ databases">
        <title>Strain PA2F3 complete genome.</title>
        <authorList>
            <person name="Kim Y.-S."/>
            <person name="Kim S.-J."/>
            <person name="Jung H.-k."/>
            <person name="Kim S.-E."/>
            <person name="Kim K.-H."/>
        </authorList>
    </citation>
    <scope>NUCLEOTIDE SEQUENCE [LARGE SCALE GENOMIC DNA]</scope>
    <source>
        <strain evidence="3 4">PA2F3</strain>
    </source>
</reference>
<dbReference type="InterPro" id="IPR003615">
    <property type="entry name" value="HNH_nuc"/>
</dbReference>
<dbReference type="SMART" id="SM00507">
    <property type="entry name" value="HNHc"/>
    <property type="match status" value="1"/>
</dbReference>
<feature type="region of interest" description="Disordered" evidence="1">
    <location>
        <begin position="257"/>
        <end position="288"/>
    </location>
</feature>
<dbReference type="RefSeq" id="WP_172990628.1">
    <property type="nucleotide sequence ID" value="NZ_CP054038.1"/>
</dbReference>
<accession>A0A7D4Q273</accession>
<dbReference type="Gene3D" id="1.10.30.50">
    <property type="match status" value="1"/>
</dbReference>
<gene>
    <name evidence="3" type="ORF">HQM25_13025</name>
</gene>
<dbReference type="Pfam" id="PF02720">
    <property type="entry name" value="DUF222"/>
    <property type="match status" value="1"/>
</dbReference>
<protein>
    <submittedName>
        <fullName evidence="3">DUF222 domain-containing protein</fullName>
    </submittedName>
</protein>
<dbReference type="InterPro" id="IPR003870">
    <property type="entry name" value="DUF222"/>
</dbReference>